<comment type="catalytic activity">
    <reaction evidence="1">
        <text>an L-aminoacyl-L-amino acid + H2O = 2 an L-alpha-amino acid</text>
        <dbReference type="Rhea" id="RHEA:48940"/>
        <dbReference type="ChEBI" id="CHEBI:15377"/>
        <dbReference type="ChEBI" id="CHEBI:59869"/>
        <dbReference type="ChEBI" id="CHEBI:77460"/>
        <dbReference type="EC" id="3.4.13.19"/>
    </reaction>
</comment>
<dbReference type="GO" id="GO:0006508">
    <property type="term" value="P:proteolysis"/>
    <property type="evidence" value="ECO:0007669"/>
    <property type="project" value="UniProtKB-KW"/>
</dbReference>
<comment type="subcellular location">
    <subcellularLocation>
        <location evidence="1">Membrane</location>
        <topology evidence="1">Lipid-anchor</topology>
        <topology evidence="1">GPI-anchor</topology>
    </subcellularLocation>
</comment>
<comment type="subunit">
    <text evidence="1">Homodimer; disulfide-linked.</text>
</comment>
<dbReference type="Proteomes" id="UP000747542">
    <property type="component" value="Unassembled WGS sequence"/>
</dbReference>
<name>A0A8J5N9S9_HOMAM</name>
<dbReference type="EC" id="3.4.13.19" evidence="1"/>
<keyword evidence="1" id="KW-0449">Lipoprotein</keyword>
<keyword evidence="1" id="KW-0645">Protease</keyword>
<dbReference type="PROSITE" id="PS00869">
    <property type="entry name" value="RENAL_DIPEPTIDASE_1"/>
    <property type="match status" value="1"/>
</dbReference>
<evidence type="ECO:0000313" key="3">
    <source>
        <dbReference type="Proteomes" id="UP000747542"/>
    </source>
</evidence>
<keyword evidence="1" id="KW-0862">Zinc</keyword>
<dbReference type="InterPro" id="IPR032466">
    <property type="entry name" value="Metal_Hydrolase"/>
</dbReference>
<dbReference type="GO" id="GO:0046872">
    <property type="term" value="F:metal ion binding"/>
    <property type="evidence" value="ECO:0007669"/>
    <property type="project" value="UniProtKB-UniRule"/>
</dbReference>
<dbReference type="SUPFAM" id="SSF51556">
    <property type="entry name" value="Metallo-dependent hydrolases"/>
    <property type="match status" value="1"/>
</dbReference>
<comment type="similarity">
    <text evidence="1">Belongs to the metallo-dependent hydrolases superfamily. Peptidase M19 family.</text>
</comment>
<dbReference type="Pfam" id="PF01244">
    <property type="entry name" value="Peptidase_M19"/>
    <property type="match status" value="2"/>
</dbReference>
<keyword evidence="1" id="KW-0479">Metal-binding</keyword>
<dbReference type="InterPro" id="IPR000180">
    <property type="entry name" value="Dipep_AS"/>
</dbReference>
<dbReference type="EMBL" id="JAHLQT010006108">
    <property type="protein sequence ID" value="KAG7175429.1"/>
    <property type="molecule type" value="Genomic_DNA"/>
</dbReference>
<keyword evidence="1" id="KW-0336">GPI-anchor</keyword>
<comment type="cofactor">
    <cofactor evidence="1">
        <name>Zn(2+)</name>
        <dbReference type="ChEBI" id="CHEBI:29105"/>
    </cofactor>
</comment>
<dbReference type="GO" id="GO:0098552">
    <property type="term" value="C:side of membrane"/>
    <property type="evidence" value="ECO:0007669"/>
    <property type="project" value="UniProtKB-KW"/>
</dbReference>
<keyword evidence="1" id="KW-0378">Hydrolase</keyword>
<protein>
    <recommendedName>
        <fullName evidence="1">Dipeptidase</fullName>
        <ecNumber evidence="1">3.4.13.19</ecNumber>
    </recommendedName>
</protein>
<evidence type="ECO:0000256" key="1">
    <source>
        <dbReference type="RuleBase" id="RU341113"/>
    </source>
</evidence>
<keyword evidence="1" id="KW-1015">Disulfide bond</keyword>
<comment type="caution">
    <text evidence="2">The sequence shown here is derived from an EMBL/GenBank/DDBJ whole genome shotgun (WGS) entry which is preliminary data.</text>
</comment>
<dbReference type="AlphaFoldDB" id="A0A8J5N9S9"/>
<evidence type="ECO:0000313" key="2">
    <source>
        <dbReference type="EMBL" id="KAG7175429.1"/>
    </source>
</evidence>
<dbReference type="PANTHER" id="PTHR10443:SF12">
    <property type="entry name" value="DIPEPTIDASE"/>
    <property type="match status" value="1"/>
</dbReference>
<dbReference type="PANTHER" id="PTHR10443">
    <property type="entry name" value="MICROSOMAL DIPEPTIDASE"/>
    <property type="match status" value="1"/>
</dbReference>
<keyword evidence="1" id="KW-0325">Glycoprotein</keyword>
<dbReference type="GO" id="GO:0070573">
    <property type="term" value="F:metallodipeptidase activity"/>
    <property type="evidence" value="ECO:0007669"/>
    <property type="project" value="InterPro"/>
</dbReference>
<keyword evidence="1" id="KW-0482">Metalloprotease</keyword>
<dbReference type="PROSITE" id="PS51365">
    <property type="entry name" value="RENAL_DIPEPTIDASE_2"/>
    <property type="match status" value="1"/>
</dbReference>
<keyword evidence="3" id="KW-1185">Reference proteome</keyword>
<dbReference type="InterPro" id="IPR008257">
    <property type="entry name" value="Pept_M19"/>
</dbReference>
<reference evidence="2" key="1">
    <citation type="journal article" date="2021" name="Sci. Adv.">
        <title>The American lobster genome reveals insights on longevity, neural, and immune adaptations.</title>
        <authorList>
            <person name="Polinski J.M."/>
            <person name="Zimin A.V."/>
            <person name="Clark K.F."/>
            <person name="Kohn A.B."/>
            <person name="Sadowski N."/>
            <person name="Timp W."/>
            <person name="Ptitsyn A."/>
            <person name="Khanna P."/>
            <person name="Romanova D.Y."/>
            <person name="Williams P."/>
            <person name="Greenwood S.J."/>
            <person name="Moroz L.L."/>
            <person name="Walt D.R."/>
            <person name="Bodnar A.G."/>
        </authorList>
    </citation>
    <scope>NUCLEOTIDE SEQUENCE</scope>
    <source>
        <strain evidence="2">GMGI-L3</strain>
    </source>
</reference>
<dbReference type="Gene3D" id="3.20.20.140">
    <property type="entry name" value="Metal-dependent hydrolases"/>
    <property type="match status" value="1"/>
</dbReference>
<keyword evidence="1" id="KW-0224">Dipeptidase</keyword>
<proteinExistence type="inferred from homology"/>
<organism evidence="2 3">
    <name type="scientific">Homarus americanus</name>
    <name type="common">American lobster</name>
    <dbReference type="NCBI Taxonomy" id="6706"/>
    <lineage>
        <taxon>Eukaryota</taxon>
        <taxon>Metazoa</taxon>
        <taxon>Ecdysozoa</taxon>
        <taxon>Arthropoda</taxon>
        <taxon>Crustacea</taxon>
        <taxon>Multicrustacea</taxon>
        <taxon>Malacostraca</taxon>
        <taxon>Eumalacostraca</taxon>
        <taxon>Eucarida</taxon>
        <taxon>Decapoda</taxon>
        <taxon>Pleocyemata</taxon>
        <taxon>Astacidea</taxon>
        <taxon>Nephropoidea</taxon>
        <taxon>Nephropidae</taxon>
        <taxon>Homarus</taxon>
    </lineage>
</organism>
<gene>
    <name evidence="2" type="primary">Dpep1-L1</name>
    <name evidence="2" type="ORF">Hamer_G001519</name>
</gene>
<accession>A0A8J5N9S9</accession>
<dbReference type="CDD" id="cd01301">
    <property type="entry name" value="rDP_like"/>
    <property type="match status" value="1"/>
</dbReference>
<sequence>MSLALPLTLKAAVSRDCWSYRGTLGTSTTRFSSVMSGLTASQEPLPLSERLAHARAILGEVPLVDGHNDLAMTIRKVVNNQLAQFPFHQDLTKLEPWASQTSSHTDLPRLRKGHLGGQFWSAWVPNDSQYKNAVTQTLEQIDVIKRLVDRYPDDLQFVTTADGILEAHAKGKIASLIGVEGGHTIDSSLGVLRIFYNEGVRYLTLTHTSNTPWADSSVSESGDKGQHIEFDGLSAWGKVVVKEMNRLGMLVDISHVASQTMKDVLNVTRAPVIFSHSNARAIRNITRNVPDDILVRLVGVSSSGWWVSLRQAGGCLFVRLRENGGVAMVNFFTAFLVDDLNTASIKSVVGECLSVNLLGSHKRDELTSTISGRWRELITPPKGLEDTSKYPDLFAELLLDPSWTDEDLKKLAGLNIIRAFREVEKVRDELKCEDPWDQPIPREDIKDHLHCVNT</sequence>
<keyword evidence="1" id="KW-0472">Membrane</keyword>